<feature type="active site" description="4-aspartylphosphate intermediate" evidence="15">
    <location>
        <position position="470"/>
    </location>
</feature>
<dbReference type="GO" id="GO:0005524">
    <property type="term" value="F:ATP binding"/>
    <property type="evidence" value="ECO:0007669"/>
    <property type="project" value="UniProtKB-UniRule"/>
</dbReference>
<evidence type="ECO:0000256" key="2">
    <source>
        <dbReference type="ARBA" id="ARBA00004127"/>
    </source>
</evidence>
<name>A0AAW2YYD3_9EUKA</name>
<dbReference type="GO" id="GO:0005802">
    <property type="term" value="C:trans-Golgi network"/>
    <property type="evidence" value="ECO:0007669"/>
    <property type="project" value="TreeGrafter"/>
</dbReference>
<keyword evidence="13 18" id="KW-0472">Membrane</keyword>
<gene>
    <name evidence="22" type="ORF">AKO1_013350</name>
</gene>
<keyword evidence="6 17" id="KW-0479">Metal-binding</keyword>
<feature type="transmembrane region" description="Helical" evidence="18">
    <location>
        <begin position="922"/>
        <end position="944"/>
    </location>
</feature>
<keyword evidence="23" id="KW-1185">Reference proteome</keyword>
<organism evidence="22 23">
    <name type="scientific">Acrasis kona</name>
    <dbReference type="NCBI Taxonomy" id="1008807"/>
    <lineage>
        <taxon>Eukaryota</taxon>
        <taxon>Discoba</taxon>
        <taxon>Heterolobosea</taxon>
        <taxon>Tetramitia</taxon>
        <taxon>Eutetramitia</taxon>
        <taxon>Acrasidae</taxon>
        <taxon>Acrasis</taxon>
    </lineage>
</organism>
<evidence type="ECO:0000256" key="3">
    <source>
        <dbReference type="ARBA" id="ARBA00008109"/>
    </source>
</evidence>
<evidence type="ECO:0000256" key="9">
    <source>
        <dbReference type="ARBA" id="ARBA00022842"/>
    </source>
</evidence>
<dbReference type="GO" id="GO:0005886">
    <property type="term" value="C:plasma membrane"/>
    <property type="evidence" value="ECO:0007669"/>
    <property type="project" value="TreeGrafter"/>
</dbReference>
<feature type="transmembrane region" description="Helical" evidence="18">
    <location>
        <begin position="1062"/>
        <end position="1083"/>
    </location>
</feature>
<feature type="binding site" evidence="16">
    <location>
        <position position="552"/>
    </location>
    <ligand>
        <name>ATP</name>
        <dbReference type="ChEBI" id="CHEBI:30616"/>
    </ligand>
</feature>
<dbReference type="SUPFAM" id="SSF56784">
    <property type="entry name" value="HAD-like"/>
    <property type="match status" value="1"/>
</dbReference>
<feature type="binding site" evidence="17">
    <location>
        <position position="472"/>
    </location>
    <ligand>
        <name>Mg(2+)</name>
        <dbReference type="ChEBI" id="CHEBI:18420"/>
    </ligand>
</feature>
<dbReference type="InterPro" id="IPR023298">
    <property type="entry name" value="ATPase_P-typ_TM_dom_sf"/>
</dbReference>
<feature type="binding site" evidence="17">
    <location>
        <position position="839"/>
    </location>
    <ligand>
        <name>Mg(2+)</name>
        <dbReference type="ChEBI" id="CHEBI:18420"/>
    </ligand>
</feature>
<feature type="binding site" evidence="16">
    <location>
        <position position="471"/>
    </location>
    <ligand>
        <name>ATP</name>
        <dbReference type="ChEBI" id="CHEBI:30616"/>
    </ligand>
</feature>
<comment type="cofactor">
    <cofactor evidence="1 17">
        <name>Mg(2+)</name>
        <dbReference type="ChEBI" id="CHEBI:18420"/>
    </cofactor>
</comment>
<feature type="domain" description="P-type ATPase N-terminal" evidence="20">
    <location>
        <begin position="127"/>
        <end position="183"/>
    </location>
</feature>
<accession>A0AAW2YYD3</accession>
<feature type="transmembrane region" description="Helical" evidence="18">
    <location>
        <begin position="974"/>
        <end position="995"/>
    </location>
</feature>
<sequence length="1096" mass="124348">MSHTPSGREIKSPVEYKTVRTSSNNDTPPEEDSPLFDSEVKKKHFELKPQKMNQDDLEDDIVIKVNYSNAQTSYYPEDVTTLVNQEEELTKEYDRRSFGRRIFDSILNRKHYFGRTAFINGATLPPRTTFPANTVRNQKYTILTFLPLVLFEQFRFFFNLYFLLVALSQFIPQLQVGFLFTYIAPLVFVLSVTIIKEAYDDIKRWRRDVEANSQRYKKLTPDGLIAIPSSDIKVGDLIQISVDQRVPADGILLRTTEKSGASFIRTDQLDGETDWKLRYAVPSCQKAVTDQDLFNIVAAIYAEKPRKEIYDFIGNFTRYGSDGSQDGVESLGLENTLWANCVVASGTVICMIIYTGTETRSVMNASTVRGKVGKLDKELNDLSKFLFLMMLLLSFVMVALKQFQGQWYLTMFRFLLLFSSIIPISMRVNLDMGKTMYSFFMMRDKKIPGTVVRNSSIPEELGRIDYLFTDKTGTLTQNEMVFKKLHLGSISFNRDTLQDINDYMLAAYRPNQSLLPAERQVREALEVLALCHNVTPVLEHDQKAYQASSPDEIALVKFAESVGLILEDRSLTTITLRTPTGELEYHEILMIFPFTSASKRMGIILQNKRDGQINLYMKGADVIMSRLVRTSDWLAEECDNLAREGLRTLVFAKKTITQSEYEDFNAQYNAAKTTLTDRQANVERVRSSIEYDMTLIGVTGVEDLLQQHVQISLENLRNGGIKVWMLTGDKVETAICIARSTRLVNRTQTMFVCVSDDVSEVEQKLAEFEAISSEAALVVDGDTLTICFERLADRFINVACKAPAVVCSRCAPTQKAAIVKLVKKHTKKQTCAIGDGGNDVNMIQSADIGLGIVGKEGRQASLAADFSIMQFSHCQQLILWHGRNSYKRSARLSQFIIHRGLIISVIQAVFSAIFFFATLPVFTGWLMVGYTTFYTMLPVFSIVLDEDVKEQIVFTFPELYRELQKGRALSVKTFLAWCFKAVYQGGIIMLLAIFLFENSFIRIQSIAFTALVMTELLMVIVEVHKLKILMFASIILSLAIYIGSIFVLPGYFDVPFILTFDFWWKVVVITLASCLPISIIKVAQRYINPPSYSKLS</sequence>
<feature type="binding site" evidence="16">
    <location>
        <position position="647"/>
    </location>
    <ligand>
        <name>ATP</name>
        <dbReference type="ChEBI" id="CHEBI:30616"/>
    </ligand>
</feature>
<feature type="binding site" evidence="16">
    <location>
        <position position="838"/>
    </location>
    <ligand>
        <name>ATP</name>
        <dbReference type="ChEBI" id="CHEBI:30616"/>
    </ligand>
</feature>
<dbReference type="SUPFAM" id="SSF81665">
    <property type="entry name" value="Calcium ATPase, transmembrane domain M"/>
    <property type="match status" value="1"/>
</dbReference>
<dbReference type="InterPro" id="IPR023299">
    <property type="entry name" value="ATPase_P-typ_cyto_dom_N"/>
</dbReference>
<evidence type="ECO:0000256" key="16">
    <source>
        <dbReference type="PIRSR" id="PIRSR606539-2"/>
    </source>
</evidence>
<evidence type="ECO:0000313" key="22">
    <source>
        <dbReference type="EMBL" id="KAL0482155.1"/>
    </source>
</evidence>
<comment type="catalytic activity">
    <reaction evidence="14 18">
        <text>ATP + H2O + phospholipidSide 1 = ADP + phosphate + phospholipidSide 2.</text>
        <dbReference type="EC" id="7.6.2.1"/>
    </reaction>
</comment>
<dbReference type="Gene3D" id="3.40.50.1000">
    <property type="entry name" value="HAD superfamily/HAD-like"/>
    <property type="match status" value="1"/>
</dbReference>
<dbReference type="FunFam" id="3.40.50.1000:FF:000009">
    <property type="entry name" value="Phospholipid-transporting ATPase"/>
    <property type="match status" value="1"/>
</dbReference>
<keyword evidence="8 16" id="KW-0067">ATP-binding</keyword>
<dbReference type="GO" id="GO:0016887">
    <property type="term" value="F:ATP hydrolysis activity"/>
    <property type="evidence" value="ECO:0007669"/>
    <property type="project" value="InterPro"/>
</dbReference>
<comment type="similarity">
    <text evidence="3 18">Belongs to the cation transport ATPase (P-type) (TC 3.A.3) family. Type IV subfamily.</text>
</comment>
<dbReference type="EC" id="7.6.2.1" evidence="18"/>
<dbReference type="SFLD" id="SFLDF00027">
    <property type="entry name" value="p-type_atpase"/>
    <property type="match status" value="1"/>
</dbReference>
<dbReference type="GO" id="GO:0006897">
    <property type="term" value="P:endocytosis"/>
    <property type="evidence" value="ECO:0007669"/>
    <property type="project" value="TreeGrafter"/>
</dbReference>
<keyword evidence="9 17" id="KW-0460">Magnesium</keyword>
<dbReference type="Gene3D" id="3.40.1110.10">
    <property type="entry name" value="Calcium-transporting ATPase, cytoplasmic domain N"/>
    <property type="match status" value="1"/>
</dbReference>
<dbReference type="FunFam" id="3.40.1110.10:FF:000097">
    <property type="entry name" value="Phospholipid-transporting ATPase"/>
    <property type="match status" value="1"/>
</dbReference>
<evidence type="ECO:0000256" key="1">
    <source>
        <dbReference type="ARBA" id="ARBA00001946"/>
    </source>
</evidence>
<evidence type="ECO:0000256" key="17">
    <source>
        <dbReference type="PIRSR" id="PIRSR606539-3"/>
    </source>
</evidence>
<dbReference type="GO" id="GO:0000287">
    <property type="term" value="F:magnesium ion binding"/>
    <property type="evidence" value="ECO:0007669"/>
    <property type="project" value="UniProtKB-UniRule"/>
</dbReference>
<feature type="region of interest" description="Disordered" evidence="19">
    <location>
        <begin position="1"/>
        <end position="36"/>
    </location>
</feature>
<feature type="transmembrane region" description="Helical" evidence="18">
    <location>
        <begin position="382"/>
        <end position="400"/>
    </location>
</feature>
<feature type="domain" description="P-type ATPase C-terminal" evidence="21">
    <location>
        <begin position="862"/>
        <end position="1089"/>
    </location>
</feature>
<dbReference type="PANTHER" id="PTHR24092">
    <property type="entry name" value="PROBABLE PHOSPHOLIPID-TRANSPORTING ATPASE"/>
    <property type="match status" value="1"/>
</dbReference>
<feature type="binding site" evidence="16">
    <location>
        <position position="727"/>
    </location>
    <ligand>
        <name>ATP</name>
        <dbReference type="ChEBI" id="CHEBI:30616"/>
    </ligand>
</feature>
<comment type="caution">
    <text evidence="22">The sequence shown here is derived from an EMBL/GenBank/DDBJ whole genome shotgun (WGS) entry which is preliminary data.</text>
</comment>
<dbReference type="EMBL" id="JAOPGA020000821">
    <property type="protein sequence ID" value="KAL0482155.1"/>
    <property type="molecule type" value="Genomic_DNA"/>
</dbReference>
<feature type="binding site" evidence="17">
    <location>
        <position position="470"/>
    </location>
    <ligand>
        <name>Mg(2+)</name>
        <dbReference type="ChEBI" id="CHEBI:18420"/>
    </ligand>
</feature>
<evidence type="ECO:0000256" key="14">
    <source>
        <dbReference type="ARBA" id="ARBA00034036"/>
    </source>
</evidence>
<evidence type="ECO:0000256" key="19">
    <source>
        <dbReference type="SAM" id="MobiDB-lite"/>
    </source>
</evidence>
<feature type="transmembrane region" description="Helical" evidence="18">
    <location>
        <begin position="406"/>
        <end position="426"/>
    </location>
</feature>
<dbReference type="SFLD" id="SFLDG00002">
    <property type="entry name" value="C1.7:_P-type_atpase_like"/>
    <property type="match status" value="1"/>
</dbReference>
<feature type="binding site" evidence="16">
    <location>
        <position position="472"/>
    </location>
    <ligand>
        <name>ATP</name>
        <dbReference type="ChEBI" id="CHEBI:30616"/>
    </ligand>
</feature>
<feature type="binding site" evidence="16">
    <location>
        <position position="729"/>
    </location>
    <ligand>
        <name>ATP</name>
        <dbReference type="ChEBI" id="CHEBI:30616"/>
    </ligand>
</feature>
<dbReference type="InterPro" id="IPR018303">
    <property type="entry name" value="ATPase_P-typ_P_site"/>
</dbReference>
<dbReference type="SFLD" id="SFLDS00003">
    <property type="entry name" value="Haloacid_Dehalogenase"/>
    <property type="match status" value="1"/>
</dbReference>
<feature type="binding site" evidence="16">
    <location>
        <position position="815"/>
    </location>
    <ligand>
        <name>ATP</name>
        <dbReference type="ChEBI" id="CHEBI:30616"/>
    </ligand>
</feature>
<dbReference type="PANTHER" id="PTHR24092:SF5">
    <property type="entry name" value="PHOSPHOLIPID-TRANSPORTING ATPASE"/>
    <property type="match status" value="1"/>
</dbReference>
<evidence type="ECO:0000256" key="6">
    <source>
        <dbReference type="ARBA" id="ARBA00022723"/>
    </source>
</evidence>
<dbReference type="Pfam" id="PF13246">
    <property type="entry name" value="Cation_ATPase"/>
    <property type="match status" value="1"/>
</dbReference>
<keyword evidence="4" id="KW-0813">Transport</keyword>
<reference evidence="22 23" key="1">
    <citation type="submission" date="2024-03" db="EMBL/GenBank/DDBJ databases">
        <title>The Acrasis kona genome and developmental transcriptomes reveal deep origins of eukaryotic multicellular pathways.</title>
        <authorList>
            <person name="Sheikh S."/>
            <person name="Fu C.-J."/>
            <person name="Brown M.W."/>
            <person name="Baldauf S.L."/>
        </authorList>
    </citation>
    <scope>NUCLEOTIDE SEQUENCE [LARGE SCALE GENOMIC DNA]</scope>
    <source>
        <strain evidence="22 23">ATCC MYA-3509</strain>
    </source>
</reference>
<dbReference type="GO" id="GO:0005768">
    <property type="term" value="C:endosome"/>
    <property type="evidence" value="ECO:0007669"/>
    <property type="project" value="TreeGrafter"/>
</dbReference>
<dbReference type="Pfam" id="PF16209">
    <property type="entry name" value="PhoLip_ATPase_N"/>
    <property type="match status" value="1"/>
</dbReference>
<dbReference type="InterPro" id="IPR032630">
    <property type="entry name" value="P_typ_ATPase_c"/>
</dbReference>
<evidence type="ECO:0000256" key="4">
    <source>
        <dbReference type="ARBA" id="ARBA00022448"/>
    </source>
</evidence>
<dbReference type="PRINTS" id="PR00119">
    <property type="entry name" value="CATATPASE"/>
</dbReference>
<feature type="transmembrane region" description="Helical" evidence="18">
    <location>
        <begin position="1001"/>
        <end position="1021"/>
    </location>
</feature>
<evidence type="ECO:0000256" key="11">
    <source>
        <dbReference type="ARBA" id="ARBA00022989"/>
    </source>
</evidence>
<dbReference type="InterPro" id="IPR001757">
    <property type="entry name" value="P_typ_ATPase"/>
</dbReference>
<dbReference type="InterPro" id="IPR032631">
    <property type="entry name" value="P-type_ATPase_N"/>
</dbReference>
<dbReference type="GO" id="GO:0140326">
    <property type="term" value="F:ATPase-coupled intramembrane lipid transporter activity"/>
    <property type="evidence" value="ECO:0007669"/>
    <property type="project" value="UniProtKB-EC"/>
</dbReference>
<dbReference type="Gene3D" id="2.70.150.10">
    <property type="entry name" value="Calcium-transporting ATPase, cytoplasmic transduction domain A"/>
    <property type="match status" value="1"/>
</dbReference>
<feature type="transmembrane region" description="Helical" evidence="18">
    <location>
        <begin position="140"/>
        <end position="164"/>
    </location>
</feature>
<keyword evidence="11 18" id="KW-1133">Transmembrane helix</keyword>
<feature type="compositionally biased region" description="Basic and acidic residues" evidence="19">
    <location>
        <begin position="1"/>
        <end position="18"/>
    </location>
</feature>
<evidence type="ECO:0000256" key="10">
    <source>
        <dbReference type="ARBA" id="ARBA00022967"/>
    </source>
</evidence>
<protein>
    <recommendedName>
        <fullName evidence="18">Phospholipid-transporting ATPase</fullName>
        <ecNumber evidence="18">7.6.2.1</ecNumber>
    </recommendedName>
</protein>
<evidence type="ECO:0000259" key="21">
    <source>
        <dbReference type="Pfam" id="PF16212"/>
    </source>
</evidence>
<keyword evidence="10 18" id="KW-1278">Translocase</keyword>
<dbReference type="InterPro" id="IPR006539">
    <property type="entry name" value="P-type_ATPase_IV"/>
</dbReference>
<keyword evidence="12" id="KW-0445">Lipid transport</keyword>
<evidence type="ECO:0000256" key="12">
    <source>
        <dbReference type="ARBA" id="ARBA00023055"/>
    </source>
</evidence>
<feature type="transmembrane region" description="Helical" evidence="18">
    <location>
        <begin position="896"/>
        <end position="916"/>
    </location>
</feature>
<dbReference type="Pfam" id="PF16212">
    <property type="entry name" value="PhoLip_ATPase_C"/>
    <property type="match status" value="1"/>
</dbReference>
<evidence type="ECO:0000256" key="15">
    <source>
        <dbReference type="PIRSR" id="PIRSR606539-1"/>
    </source>
</evidence>
<comment type="subcellular location">
    <subcellularLocation>
        <location evidence="2">Endomembrane system</location>
        <topology evidence="2">Multi-pass membrane protein</topology>
    </subcellularLocation>
    <subcellularLocation>
        <location evidence="18">Membrane</location>
        <topology evidence="18">Multi-pass membrane protein</topology>
    </subcellularLocation>
</comment>
<evidence type="ECO:0000256" key="8">
    <source>
        <dbReference type="ARBA" id="ARBA00022840"/>
    </source>
</evidence>
<feature type="transmembrane region" description="Helical" evidence="18">
    <location>
        <begin position="176"/>
        <end position="195"/>
    </location>
</feature>
<dbReference type="InterPro" id="IPR023214">
    <property type="entry name" value="HAD_sf"/>
</dbReference>
<feature type="binding site" evidence="16">
    <location>
        <position position="594"/>
    </location>
    <ligand>
        <name>ATP</name>
        <dbReference type="ChEBI" id="CHEBI:30616"/>
    </ligand>
</feature>
<dbReference type="GO" id="GO:0045332">
    <property type="term" value="P:phospholipid translocation"/>
    <property type="evidence" value="ECO:0007669"/>
    <property type="project" value="TreeGrafter"/>
</dbReference>
<dbReference type="NCBIfam" id="TIGR01652">
    <property type="entry name" value="ATPase-Plipid"/>
    <property type="match status" value="1"/>
</dbReference>
<dbReference type="SUPFAM" id="SSF81660">
    <property type="entry name" value="Metal cation-transporting ATPase, ATP-binding domain N"/>
    <property type="match status" value="1"/>
</dbReference>
<evidence type="ECO:0000256" key="13">
    <source>
        <dbReference type="ARBA" id="ARBA00023136"/>
    </source>
</evidence>
<dbReference type="SUPFAM" id="SSF81653">
    <property type="entry name" value="Calcium ATPase, transduction domain A"/>
    <property type="match status" value="1"/>
</dbReference>
<evidence type="ECO:0000259" key="20">
    <source>
        <dbReference type="Pfam" id="PF16209"/>
    </source>
</evidence>
<feature type="transmembrane region" description="Helical" evidence="18">
    <location>
        <begin position="1028"/>
        <end position="1050"/>
    </location>
</feature>
<proteinExistence type="inferred from homology"/>
<feature type="binding site" evidence="16">
    <location>
        <position position="839"/>
    </location>
    <ligand>
        <name>ATP</name>
        <dbReference type="ChEBI" id="CHEBI:30616"/>
    </ligand>
</feature>
<evidence type="ECO:0000313" key="23">
    <source>
        <dbReference type="Proteomes" id="UP001431209"/>
    </source>
</evidence>
<feature type="binding site" evidence="17">
    <location>
        <position position="835"/>
    </location>
    <ligand>
        <name>Mg(2+)</name>
        <dbReference type="ChEBI" id="CHEBI:18420"/>
    </ligand>
</feature>
<keyword evidence="7 16" id="KW-0547">Nucleotide-binding</keyword>
<dbReference type="InterPro" id="IPR044492">
    <property type="entry name" value="P_typ_ATPase_HD_dom"/>
</dbReference>
<evidence type="ECO:0000256" key="18">
    <source>
        <dbReference type="RuleBase" id="RU362033"/>
    </source>
</evidence>
<evidence type="ECO:0000256" key="5">
    <source>
        <dbReference type="ARBA" id="ARBA00022692"/>
    </source>
</evidence>
<dbReference type="InterPro" id="IPR036412">
    <property type="entry name" value="HAD-like_sf"/>
</dbReference>
<feature type="binding site" evidence="16">
    <location>
        <position position="809"/>
    </location>
    <ligand>
        <name>ATP</name>
        <dbReference type="ChEBI" id="CHEBI:30616"/>
    </ligand>
</feature>
<dbReference type="NCBIfam" id="TIGR01494">
    <property type="entry name" value="ATPase_P-type"/>
    <property type="match status" value="3"/>
</dbReference>
<keyword evidence="5 18" id="KW-0812">Transmembrane</keyword>
<dbReference type="Proteomes" id="UP001431209">
    <property type="component" value="Unassembled WGS sequence"/>
</dbReference>
<feature type="binding site" evidence="16">
    <location>
        <position position="470"/>
    </location>
    <ligand>
        <name>ATP</name>
        <dbReference type="ChEBI" id="CHEBI:30616"/>
    </ligand>
</feature>
<dbReference type="GO" id="GO:0006890">
    <property type="term" value="P:retrograde vesicle-mediated transport, Golgi to endoplasmic reticulum"/>
    <property type="evidence" value="ECO:0007669"/>
    <property type="project" value="TreeGrafter"/>
</dbReference>
<dbReference type="InterPro" id="IPR008250">
    <property type="entry name" value="ATPase_P-typ_transduc_dom_A_sf"/>
</dbReference>
<dbReference type="PROSITE" id="PS00154">
    <property type="entry name" value="ATPASE_E1_E2"/>
    <property type="match status" value="1"/>
</dbReference>
<dbReference type="AlphaFoldDB" id="A0AAW2YYD3"/>
<evidence type="ECO:0000256" key="7">
    <source>
        <dbReference type="ARBA" id="ARBA00022741"/>
    </source>
</evidence>
<feature type="binding site" evidence="16">
    <location>
        <position position="618"/>
    </location>
    <ligand>
        <name>ATP</name>
        <dbReference type="ChEBI" id="CHEBI:30616"/>
    </ligand>
</feature>
<feature type="binding site" evidence="16">
    <location>
        <position position="728"/>
    </location>
    <ligand>
        <name>ATP</name>
        <dbReference type="ChEBI" id="CHEBI:30616"/>
    </ligand>
</feature>